<dbReference type="EMBL" id="OE839382">
    <property type="protein sequence ID" value="CAD7587015.1"/>
    <property type="molecule type" value="Genomic_DNA"/>
</dbReference>
<organism evidence="1">
    <name type="scientific">Timema genevievae</name>
    <name type="common">Walking stick</name>
    <dbReference type="NCBI Taxonomy" id="629358"/>
    <lineage>
        <taxon>Eukaryota</taxon>
        <taxon>Metazoa</taxon>
        <taxon>Ecdysozoa</taxon>
        <taxon>Arthropoda</taxon>
        <taxon>Hexapoda</taxon>
        <taxon>Insecta</taxon>
        <taxon>Pterygota</taxon>
        <taxon>Neoptera</taxon>
        <taxon>Polyneoptera</taxon>
        <taxon>Phasmatodea</taxon>
        <taxon>Timematodea</taxon>
        <taxon>Timematoidea</taxon>
        <taxon>Timematidae</taxon>
        <taxon>Timema</taxon>
    </lineage>
</organism>
<evidence type="ECO:0000313" key="1">
    <source>
        <dbReference type="EMBL" id="CAD7587015.1"/>
    </source>
</evidence>
<reference evidence="1" key="1">
    <citation type="submission" date="2020-11" db="EMBL/GenBank/DDBJ databases">
        <authorList>
            <person name="Tran Van P."/>
        </authorList>
    </citation>
    <scope>NUCLEOTIDE SEQUENCE</scope>
</reference>
<sequence>MDSDAIVCNNSWYLLLQHGVGVEFIRILPETHTPQLTNLFCECAPNDDVTELTPFQTHSFTEKSEITEDRTQDLWIGH</sequence>
<name>A0A7R9JRR9_TIMGE</name>
<dbReference type="AlphaFoldDB" id="A0A7R9JRR9"/>
<gene>
    <name evidence="1" type="ORF">TGEB3V08_LOCUS1254</name>
</gene>
<protein>
    <submittedName>
        <fullName evidence="1">Uncharacterized protein</fullName>
    </submittedName>
</protein>
<accession>A0A7R9JRR9</accession>
<proteinExistence type="predicted"/>